<comment type="caution">
    <text evidence="2">The sequence shown here is derived from an EMBL/GenBank/DDBJ whole genome shotgun (WGS) entry which is preliminary data.</text>
</comment>
<keyword evidence="1" id="KW-1133">Transmembrane helix</keyword>
<accession>A0A1F7RTE4</accession>
<evidence type="ECO:0000256" key="1">
    <source>
        <dbReference type="SAM" id="Phobius"/>
    </source>
</evidence>
<proteinExistence type="predicted"/>
<protein>
    <submittedName>
        <fullName evidence="2">Uncharacterized protein</fullName>
    </submittedName>
</protein>
<feature type="transmembrane region" description="Helical" evidence="1">
    <location>
        <begin position="21"/>
        <end position="40"/>
    </location>
</feature>
<reference evidence="2 3" key="1">
    <citation type="journal article" date="2016" name="Nat. Commun.">
        <title>Thousands of microbial genomes shed light on interconnected biogeochemical processes in an aquifer system.</title>
        <authorList>
            <person name="Anantharaman K."/>
            <person name="Brown C.T."/>
            <person name="Hug L.A."/>
            <person name="Sharon I."/>
            <person name="Castelle C.J."/>
            <person name="Probst A.J."/>
            <person name="Thomas B.C."/>
            <person name="Singh A."/>
            <person name="Wilkins M.J."/>
            <person name="Karaoz U."/>
            <person name="Brodie E.L."/>
            <person name="Williams K.H."/>
            <person name="Hubbard S.S."/>
            <person name="Banfield J.F."/>
        </authorList>
    </citation>
    <scope>NUCLEOTIDE SEQUENCE [LARGE SCALE GENOMIC DNA]</scope>
</reference>
<organism evidence="2 3">
    <name type="scientific">Candidatus Schekmanbacteria bacterium RBG_13_48_7</name>
    <dbReference type="NCBI Taxonomy" id="1817878"/>
    <lineage>
        <taxon>Bacteria</taxon>
        <taxon>Candidatus Schekmaniibacteriota</taxon>
    </lineage>
</organism>
<keyword evidence="1" id="KW-0812">Transmembrane</keyword>
<dbReference type="EMBL" id="MGDD01000203">
    <property type="protein sequence ID" value="OGL44813.1"/>
    <property type="molecule type" value="Genomic_DNA"/>
</dbReference>
<name>A0A1F7RTE4_9BACT</name>
<dbReference type="AlphaFoldDB" id="A0A1F7RTE4"/>
<sequence>MGIKFYIEKLLSTRYLKKFTILFLLIFFSWTISIYAQTFLTADIEKPFYTSTRINSSLSNAFFTGAISGSYCYRDYLQFFFEAGLIKIDLGSELDIAEGFFLTGGVKNKYYSDHPEGIPLDMAWFLELDTYHFSKDYQSHELDFRVMLLRLGHIFSKHLGIFEPYNSYGIVYSLNDYDGPSSAEHHIPNNIDFYANAGIRLTPFNHLALTGEVFLFQKPGVGVAIEIFF</sequence>
<evidence type="ECO:0000313" key="2">
    <source>
        <dbReference type="EMBL" id="OGL44813.1"/>
    </source>
</evidence>
<keyword evidence="1" id="KW-0472">Membrane</keyword>
<dbReference type="Proteomes" id="UP000179266">
    <property type="component" value="Unassembled WGS sequence"/>
</dbReference>
<gene>
    <name evidence="2" type="ORF">A2161_02160</name>
</gene>
<evidence type="ECO:0000313" key="3">
    <source>
        <dbReference type="Proteomes" id="UP000179266"/>
    </source>
</evidence>